<comment type="caution">
    <text evidence="4">The sequence shown here is derived from an EMBL/GenBank/DDBJ whole genome shotgun (WGS) entry which is preliminary data.</text>
</comment>
<dbReference type="InterPro" id="IPR019734">
    <property type="entry name" value="TPR_rpt"/>
</dbReference>
<keyword evidence="1" id="KW-0802">TPR repeat</keyword>
<dbReference type="PROSITE" id="PS50125">
    <property type="entry name" value="GUANYLATE_CYCLASE_2"/>
    <property type="match status" value="1"/>
</dbReference>
<name>A0ABV3RTL5_9RHOB</name>
<evidence type="ECO:0000256" key="2">
    <source>
        <dbReference type="SAM" id="Phobius"/>
    </source>
</evidence>
<dbReference type="Gene3D" id="3.30.70.1230">
    <property type="entry name" value="Nucleotide cyclase"/>
    <property type="match status" value="1"/>
</dbReference>
<sequence>MERRIAAILASDMVGYSRLIELDEAGIIERQKRHRLEVIDPLIEQASGKIIKLTGDGLIAEFGSVVEAVQCAVTIQKEMVVRETEIPEERRIQYRIAVNLGDVIFDEGDVYGDGVNIAARLEALAEPGGVVISGTVHDLLKSQVEVGYKLLGEKQLKNIATPVRVYQVVESLNLPSTPRSRRHFLPFIGAVAIVALVILGFASWQALRPEFTPADPENFAFEIPDKPSIAVAPFENVLESGGQDWLAKGIAQSIELSLTSSSEIVAIASSAVASVPDKTPAAIAEHFGVRHVLLGTVALQGSRVRVTAQLVNTQSGQSIWADSFDRASDDLISVQDEIASSVLQELQVKLTIGEQARTWRNVMGSAENMRRFVQGRIAFQRFDAEGHETATRLWGEIVDDDANAPIAPFVQAWLLWQRVILGFTDDPVATLEEADALVDTAMASATDGNPAALKAHINLLQRDYDTALKWAKEAVKMSPSLADILMLAGDIHIRTGEEERGIELVKQGVRLEPDYPEWVHQTLMAAHLKLGQYEEVKRIAEAVLQADIADARVKPDALLNLAVVAVRKGQTDLARAHIQELLKMVPGFTREDVERKLVRERDRVLVNRYVAALVEAGLPASPPADTKRFAFDMPEKPSIAVLPFDSLSGDETLTYIGDGLAGGVVTSLGAIPQIFVIARPSSFAYRDAGRGINKIAEELGVRYVLNGSVQASGDQLRTTAELIDALSGQQVWSRQFDHDLAVEEIFEIQDQIVSDILVELDASLVRGSYARTLYKDAGDLEAYRHLVQGMTEADKFTIDGDLKALEHYQAVIDRFPASASAHSGLSWLHLNSIAMGYTADPEQSLRLAQTHAQEALDADPDEAFSHIAMANVNMVLSEYDQAIASAERALALAPSNGRVVANAGWVMSASGTPERGEVFLRSGLRSQPSPPVWVPNLLGITLFMQEEKEEAERYFEMANAIFENPSTHAHLAALAILNGDTERAEFHRSRGIAISPTTSVESHLRYWAYVRDKDHLARFGDALRDAGYPETSAARSKSD</sequence>
<dbReference type="SUPFAM" id="SSF48452">
    <property type="entry name" value="TPR-like"/>
    <property type="match status" value="2"/>
</dbReference>
<protein>
    <submittedName>
        <fullName evidence="4">Tetratricopeptide repeat protein</fullName>
    </submittedName>
</protein>
<feature type="repeat" description="TPR" evidence="1">
    <location>
        <begin position="863"/>
        <end position="896"/>
    </location>
</feature>
<dbReference type="SMART" id="SM00028">
    <property type="entry name" value="TPR"/>
    <property type="match status" value="5"/>
</dbReference>
<dbReference type="PROSITE" id="PS50005">
    <property type="entry name" value="TPR"/>
    <property type="match status" value="2"/>
</dbReference>
<keyword evidence="2" id="KW-1133">Transmembrane helix</keyword>
<dbReference type="Pfam" id="PF13432">
    <property type="entry name" value="TPR_16"/>
    <property type="match status" value="1"/>
</dbReference>
<evidence type="ECO:0000313" key="4">
    <source>
        <dbReference type="EMBL" id="MEW9922006.1"/>
    </source>
</evidence>
<dbReference type="PANTHER" id="PTHR43081:SF19">
    <property type="entry name" value="PH-SENSITIVE ADENYLATE CYCLASE RV1264"/>
    <property type="match status" value="1"/>
</dbReference>
<dbReference type="Gene3D" id="3.40.50.10070">
    <property type="entry name" value="TolB, N-terminal domain"/>
    <property type="match status" value="1"/>
</dbReference>
<dbReference type="Proteomes" id="UP001556098">
    <property type="component" value="Unassembled WGS sequence"/>
</dbReference>
<evidence type="ECO:0000313" key="5">
    <source>
        <dbReference type="Proteomes" id="UP001556098"/>
    </source>
</evidence>
<keyword evidence="5" id="KW-1185">Reference proteome</keyword>
<dbReference type="CDD" id="cd07302">
    <property type="entry name" value="CHD"/>
    <property type="match status" value="1"/>
</dbReference>
<dbReference type="RefSeq" id="WP_367879705.1">
    <property type="nucleotide sequence ID" value="NZ_JBFNXX010000027.1"/>
</dbReference>
<dbReference type="PANTHER" id="PTHR43081">
    <property type="entry name" value="ADENYLATE CYCLASE, TERMINAL-DIFFERENTIATION SPECIFIC-RELATED"/>
    <property type="match status" value="1"/>
</dbReference>
<reference evidence="4 5" key="1">
    <citation type="submission" date="2024-07" db="EMBL/GenBank/DDBJ databases">
        <title>Marimonas sp.nov., isolated from tidal-flat sediment.</title>
        <authorList>
            <person name="Jayan J.N."/>
            <person name="Lee S.S."/>
        </authorList>
    </citation>
    <scope>NUCLEOTIDE SEQUENCE [LARGE SCALE GENOMIC DNA]</scope>
    <source>
        <strain evidence="4 5">MJW-29</strain>
    </source>
</reference>
<evidence type="ECO:0000256" key="1">
    <source>
        <dbReference type="PROSITE-ProRule" id="PRU00339"/>
    </source>
</evidence>
<dbReference type="EMBL" id="JBFNXX010000027">
    <property type="protein sequence ID" value="MEW9922006.1"/>
    <property type="molecule type" value="Genomic_DNA"/>
</dbReference>
<dbReference type="Pfam" id="PF00211">
    <property type="entry name" value="Guanylate_cyc"/>
    <property type="match status" value="1"/>
</dbReference>
<gene>
    <name evidence="4" type="ORF">AB2B41_20570</name>
</gene>
<evidence type="ECO:0000259" key="3">
    <source>
        <dbReference type="PROSITE" id="PS50125"/>
    </source>
</evidence>
<feature type="transmembrane region" description="Helical" evidence="2">
    <location>
        <begin position="184"/>
        <end position="204"/>
    </location>
</feature>
<dbReference type="InterPro" id="IPR011990">
    <property type="entry name" value="TPR-like_helical_dom_sf"/>
</dbReference>
<feature type="domain" description="Guanylate cyclase" evidence="3">
    <location>
        <begin position="7"/>
        <end position="122"/>
    </location>
</feature>
<dbReference type="Gene3D" id="1.25.40.10">
    <property type="entry name" value="Tetratricopeptide repeat domain"/>
    <property type="match status" value="2"/>
</dbReference>
<dbReference type="SUPFAM" id="SSF55073">
    <property type="entry name" value="Nucleotide cyclase"/>
    <property type="match status" value="1"/>
</dbReference>
<dbReference type="InterPro" id="IPR001054">
    <property type="entry name" value="A/G_cyclase"/>
</dbReference>
<feature type="repeat" description="TPR" evidence="1">
    <location>
        <begin position="482"/>
        <end position="515"/>
    </location>
</feature>
<dbReference type="InterPro" id="IPR050697">
    <property type="entry name" value="Adenylyl/Guanylyl_Cyclase_3/4"/>
</dbReference>
<accession>A0ABV3RTL5</accession>
<organism evidence="4 5">
    <name type="scientific">Sulfitobacter sediminis</name>
    <dbReference type="NCBI Taxonomy" id="3234186"/>
    <lineage>
        <taxon>Bacteria</taxon>
        <taxon>Pseudomonadati</taxon>
        <taxon>Pseudomonadota</taxon>
        <taxon>Alphaproteobacteria</taxon>
        <taxon>Rhodobacterales</taxon>
        <taxon>Roseobacteraceae</taxon>
        <taxon>Sulfitobacter</taxon>
    </lineage>
</organism>
<keyword evidence="2" id="KW-0812">Transmembrane</keyword>
<dbReference type="InterPro" id="IPR029787">
    <property type="entry name" value="Nucleotide_cyclase"/>
</dbReference>
<keyword evidence="2" id="KW-0472">Membrane</keyword>
<proteinExistence type="predicted"/>